<organism evidence="2 3">
    <name type="scientific">Bacteroides fragilis str. 2-F-2 #4</name>
    <dbReference type="NCBI Taxonomy" id="1339280"/>
    <lineage>
        <taxon>Bacteria</taxon>
        <taxon>Pseudomonadati</taxon>
        <taxon>Bacteroidota</taxon>
        <taxon>Bacteroidia</taxon>
        <taxon>Bacteroidales</taxon>
        <taxon>Bacteroidaceae</taxon>
        <taxon>Bacteroides</taxon>
    </lineage>
</organism>
<keyword evidence="1" id="KW-1133">Transmembrane helix</keyword>
<name>A0A016BZY1_BACFG</name>
<keyword evidence="1" id="KW-0472">Membrane</keyword>
<evidence type="ECO:0000313" key="2">
    <source>
        <dbReference type="EMBL" id="EXZ46091.1"/>
    </source>
</evidence>
<dbReference type="Proteomes" id="UP000022272">
    <property type="component" value="Unassembled WGS sequence"/>
</dbReference>
<accession>A0A016BZY1</accession>
<proteinExistence type="predicted"/>
<gene>
    <name evidence="2" type="ORF">M076_0645</name>
</gene>
<evidence type="ECO:0000313" key="3">
    <source>
        <dbReference type="Proteomes" id="UP000022272"/>
    </source>
</evidence>
<dbReference type="EMBL" id="JGDM01000013">
    <property type="protein sequence ID" value="EXZ46091.1"/>
    <property type="molecule type" value="Genomic_DNA"/>
</dbReference>
<evidence type="ECO:0000256" key="1">
    <source>
        <dbReference type="SAM" id="Phobius"/>
    </source>
</evidence>
<sequence length="37" mass="4362">MSTLRAHVFRALYNMHAKIIAVIFIFVTTISVRYSYK</sequence>
<reference evidence="2 3" key="1">
    <citation type="submission" date="2014-02" db="EMBL/GenBank/DDBJ databases">
        <authorList>
            <person name="Sears C."/>
            <person name="Carroll K."/>
            <person name="Sack B.R."/>
            <person name="Qadri F."/>
            <person name="Myers L.L."/>
            <person name="Chung G.-T."/>
            <person name="Escheverria P."/>
            <person name="Fraser C.M."/>
            <person name="Sadzewicz L."/>
            <person name="Shefchek K.A."/>
            <person name="Tallon L."/>
            <person name="Das S.P."/>
            <person name="Daugherty S."/>
            <person name="Mongodin E.F."/>
        </authorList>
    </citation>
    <scope>NUCLEOTIDE SEQUENCE [LARGE SCALE GENOMIC DNA]</scope>
    <source>
        <strain evidence="2 3">2-F-2 #4</strain>
    </source>
</reference>
<comment type="caution">
    <text evidence="2">The sequence shown here is derived from an EMBL/GenBank/DDBJ whole genome shotgun (WGS) entry which is preliminary data.</text>
</comment>
<keyword evidence="1" id="KW-0812">Transmembrane</keyword>
<dbReference type="AlphaFoldDB" id="A0A016BZY1"/>
<protein>
    <submittedName>
        <fullName evidence="2">Putative membrane protein</fullName>
    </submittedName>
</protein>
<feature type="transmembrane region" description="Helical" evidence="1">
    <location>
        <begin position="12"/>
        <end position="36"/>
    </location>
</feature>